<proteinExistence type="inferred from homology"/>
<evidence type="ECO:0000256" key="8">
    <source>
        <dbReference type="ARBA" id="ARBA00023136"/>
    </source>
</evidence>
<keyword evidence="4" id="KW-1003">Cell membrane</keyword>
<dbReference type="FunFam" id="3.40.190.10:FF:000030">
    <property type="entry name" value="Molybdate ABC transporter substrate-binding protein"/>
    <property type="match status" value="1"/>
</dbReference>
<evidence type="ECO:0000256" key="9">
    <source>
        <dbReference type="ARBA" id="ARBA00023245"/>
    </source>
</evidence>
<sequence length="262" mass="25926">MRSIVVSAASILLLATTTACGTSDDNGSDDAATSSAPQDTSITVFAAASLKSSFTELGSAFEKANPGVTVTFNFAGSSDLVAQIQQGAPADVFASADTTNMDKATADDLVAGSPTDVATNTLEIATPPGNPAGVDSIDDLADPDVKVVLCAPEVPCGAAAAGVEKAAGISISPVSEEQSVTDVLGKVVSGEADAGLVYVTDVKAAGDKVRGVTFPESSRVVNTYPIAALTGSKHPDVAKAFADFVAGDQGQAVLAAAGFGAP</sequence>
<comment type="function">
    <text evidence="10">Involved in the transport of molybdenum into the cell. Part of the binding-protein-dependent transport system ModABCD.</text>
</comment>
<dbReference type="EMBL" id="QUBR01000002">
    <property type="protein sequence ID" value="REK70900.1"/>
    <property type="molecule type" value="Genomic_DNA"/>
</dbReference>
<evidence type="ECO:0000256" key="1">
    <source>
        <dbReference type="ARBA" id="ARBA00004193"/>
    </source>
</evidence>
<dbReference type="PIRSF" id="PIRSF004846">
    <property type="entry name" value="ModA"/>
    <property type="match status" value="1"/>
</dbReference>
<organism evidence="16 17">
    <name type="scientific">Aeromicrobium endophyticum</name>
    <dbReference type="NCBI Taxonomy" id="2292704"/>
    <lineage>
        <taxon>Bacteria</taxon>
        <taxon>Bacillati</taxon>
        <taxon>Actinomycetota</taxon>
        <taxon>Actinomycetes</taxon>
        <taxon>Propionibacteriales</taxon>
        <taxon>Nocardioidaceae</taxon>
        <taxon>Aeromicrobium</taxon>
    </lineage>
</organism>
<evidence type="ECO:0000313" key="16">
    <source>
        <dbReference type="EMBL" id="REK70900.1"/>
    </source>
</evidence>
<evidence type="ECO:0000256" key="14">
    <source>
        <dbReference type="PIRSR" id="PIRSR004846-1"/>
    </source>
</evidence>
<evidence type="ECO:0000256" key="10">
    <source>
        <dbReference type="ARBA" id="ARBA00056002"/>
    </source>
</evidence>
<comment type="similarity">
    <text evidence="2">Belongs to the bacterial solute-binding protein ModA family.</text>
</comment>
<name>A0A371P5T9_9ACTN</name>
<accession>A0A371P5T9</accession>
<keyword evidence="9" id="KW-0826">Tungsten</keyword>
<protein>
    <recommendedName>
        <fullName evidence="12">Molybdate-binding protein ModA</fullName>
    </recommendedName>
    <alternativeName>
        <fullName evidence="13">Molybdate/tungstate-binding protein ModA</fullName>
    </alternativeName>
</protein>
<feature type="binding site" evidence="14">
    <location>
        <position position="180"/>
    </location>
    <ligand>
        <name>molybdate</name>
        <dbReference type="ChEBI" id="CHEBI:36264"/>
    </ligand>
</feature>
<keyword evidence="8" id="KW-0472">Membrane</keyword>
<gene>
    <name evidence="16" type="primary">modA</name>
    <name evidence="16" type="ORF">DX116_17630</name>
</gene>
<dbReference type="SUPFAM" id="SSF53850">
    <property type="entry name" value="Periplasmic binding protein-like II"/>
    <property type="match status" value="1"/>
</dbReference>
<evidence type="ECO:0000256" key="15">
    <source>
        <dbReference type="SAM" id="SignalP"/>
    </source>
</evidence>
<feature type="binding site" evidence="14">
    <location>
        <position position="49"/>
    </location>
    <ligand>
        <name>molybdate</name>
        <dbReference type="ChEBI" id="CHEBI:36264"/>
    </ligand>
</feature>
<evidence type="ECO:0000256" key="13">
    <source>
        <dbReference type="ARBA" id="ARBA00078141"/>
    </source>
</evidence>
<reference evidence="16 17" key="1">
    <citation type="submission" date="2018-08" db="EMBL/GenBank/DDBJ databases">
        <title>Aeromicrobium sp. M2KJ-4, whole genome shotgun sequence.</title>
        <authorList>
            <person name="Tuo L."/>
        </authorList>
    </citation>
    <scope>NUCLEOTIDE SEQUENCE [LARGE SCALE GENOMIC DNA]</scope>
    <source>
        <strain evidence="16 17">M2KJ-4</strain>
    </source>
</reference>
<dbReference type="GO" id="GO:0015689">
    <property type="term" value="P:molybdate ion transport"/>
    <property type="evidence" value="ECO:0007669"/>
    <property type="project" value="InterPro"/>
</dbReference>
<keyword evidence="17" id="KW-1185">Reference proteome</keyword>
<evidence type="ECO:0000256" key="5">
    <source>
        <dbReference type="ARBA" id="ARBA00022505"/>
    </source>
</evidence>
<comment type="subcellular location">
    <subcellularLocation>
        <location evidence="1">Cell membrane</location>
        <topology evidence="1">Lipid-anchor</topology>
    </subcellularLocation>
</comment>
<dbReference type="CDD" id="cd13538">
    <property type="entry name" value="PBP2_ModA_like_1"/>
    <property type="match status" value="1"/>
</dbReference>
<dbReference type="GO" id="GO:0030973">
    <property type="term" value="F:molybdate ion binding"/>
    <property type="evidence" value="ECO:0007669"/>
    <property type="project" value="TreeGrafter"/>
</dbReference>
<dbReference type="Pfam" id="PF13531">
    <property type="entry name" value="SBP_bac_11"/>
    <property type="match status" value="1"/>
</dbReference>
<keyword evidence="3" id="KW-0813">Transport</keyword>
<dbReference type="Gene3D" id="3.40.190.10">
    <property type="entry name" value="Periplasmic binding protein-like II"/>
    <property type="match status" value="2"/>
</dbReference>
<evidence type="ECO:0000256" key="7">
    <source>
        <dbReference type="ARBA" id="ARBA00022729"/>
    </source>
</evidence>
<comment type="subunit">
    <text evidence="11">The complex is composed of two ATP-binding proteins (ModC), two transmembrane proteins (ModB) and a solute-binding protein (ModA).</text>
</comment>
<evidence type="ECO:0000256" key="2">
    <source>
        <dbReference type="ARBA" id="ARBA00009175"/>
    </source>
</evidence>
<dbReference type="PANTHER" id="PTHR30632:SF0">
    <property type="entry name" value="SULFATE-BINDING PROTEIN"/>
    <property type="match status" value="1"/>
</dbReference>
<feature type="binding site" evidence="14">
    <location>
        <position position="77"/>
    </location>
    <ligand>
        <name>molybdate</name>
        <dbReference type="ChEBI" id="CHEBI:36264"/>
    </ligand>
</feature>
<dbReference type="PANTHER" id="PTHR30632">
    <property type="entry name" value="MOLYBDATE-BINDING PERIPLASMIC PROTEIN"/>
    <property type="match status" value="1"/>
</dbReference>
<evidence type="ECO:0000313" key="17">
    <source>
        <dbReference type="Proteomes" id="UP000265581"/>
    </source>
</evidence>
<evidence type="ECO:0000256" key="3">
    <source>
        <dbReference type="ARBA" id="ARBA00022448"/>
    </source>
</evidence>
<evidence type="ECO:0000256" key="11">
    <source>
        <dbReference type="ARBA" id="ARBA00062515"/>
    </source>
</evidence>
<keyword evidence="5 14" id="KW-0500">Molybdenum</keyword>
<dbReference type="InterPro" id="IPR005950">
    <property type="entry name" value="ModA"/>
</dbReference>
<evidence type="ECO:0000256" key="4">
    <source>
        <dbReference type="ARBA" id="ARBA00022475"/>
    </source>
</evidence>
<dbReference type="GO" id="GO:0046872">
    <property type="term" value="F:metal ion binding"/>
    <property type="evidence" value="ECO:0007669"/>
    <property type="project" value="UniProtKB-KW"/>
</dbReference>
<feature type="signal peptide" evidence="15">
    <location>
        <begin position="1"/>
        <end position="21"/>
    </location>
</feature>
<dbReference type="Proteomes" id="UP000265581">
    <property type="component" value="Unassembled WGS sequence"/>
</dbReference>
<feature type="binding site" evidence="14">
    <location>
        <position position="198"/>
    </location>
    <ligand>
        <name>molybdate</name>
        <dbReference type="ChEBI" id="CHEBI:36264"/>
    </ligand>
</feature>
<dbReference type="PROSITE" id="PS51257">
    <property type="entry name" value="PROKAR_LIPOPROTEIN"/>
    <property type="match status" value="1"/>
</dbReference>
<dbReference type="NCBIfam" id="TIGR01256">
    <property type="entry name" value="modA"/>
    <property type="match status" value="1"/>
</dbReference>
<dbReference type="InterPro" id="IPR050682">
    <property type="entry name" value="ModA/WtpA"/>
</dbReference>
<dbReference type="GO" id="GO:0005886">
    <property type="term" value="C:plasma membrane"/>
    <property type="evidence" value="ECO:0007669"/>
    <property type="project" value="UniProtKB-SubCell"/>
</dbReference>
<keyword evidence="7 15" id="KW-0732">Signal</keyword>
<evidence type="ECO:0000256" key="12">
    <source>
        <dbReference type="ARBA" id="ARBA00073171"/>
    </source>
</evidence>
<keyword evidence="6 14" id="KW-0479">Metal-binding</keyword>
<dbReference type="OrthoDB" id="9785015at2"/>
<comment type="caution">
    <text evidence="16">The sequence shown here is derived from an EMBL/GenBank/DDBJ whole genome shotgun (WGS) entry which is preliminary data.</text>
</comment>
<dbReference type="AlphaFoldDB" id="A0A371P5T9"/>
<feature type="chain" id="PRO_5016893494" description="Molybdate-binding protein ModA" evidence="15">
    <location>
        <begin position="22"/>
        <end position="262"/>
    </location>
</feature>
<evidence type="ECO:0000256" key="6">
    <source>
        <dbReference type="ARBA" id="ARBA00022723"/>
    </source>
</evidence>